<dbReference type="Proteomes" id="UP000585474">
    <property type="component" value="Unassembled WGS sequence"/>
</dbReference>
<keyword evidence="3" id="KW-1185">Reference proteome</keyword>
<dbReference type="AlphaFoldDB" id="A0A7J0GH03"/>
<feature type="region of interest" description="Disordered" evidence="1">
    <location>
        <begin position="1"/>
        <end position="20"/>
    </location>
</feature>
<evidence type="ECO:0000256" key="1">
    <source>
        <dbReference type="SAM" id="MobiDB-lite"/>
    </source>
</evidence>
<organism evidence="2 3">
    <name type="scientific">Actinidia rufa</name>
    <dbReference type="NCBI Taxonomy" id="165716"/>
    <lineage>
        <taxon>Eukaryota</taxon>
        <taxon>Viridiplantae</taxon>
        <taxon>Streptophyta</taxon>
        <taxon>Embryophyta</taxon>
        <taxon>Tracheophyta</taxon>
        <taxon>Spermatophyta</taxon>
        <taxon>Magnoliopsida</taxon>
        <taxon>eudicotyledons</taxon>
        <taxon>Gunneridae</taxon>
        <taxon>Pentapetalae</taxon>
        <taxon>asterids</taxon>
        <taxon>Ericales</taxon>
        <taxon>Actinidiaceae</taxon>
        <taxon>Actinidia</taxon>
    </lineage>
</organism>
<proteinExistence type="predicted"/>
<gene>
    <name evidence="2" type="ORF">Acr_21g0006540</name>
</gene>
<evidence type="ECO:0000313" key="2">
    <source>
        <dbReference type="EMBL" id="GFZ10055.1"/>
    </source>
</evidence>
<name>A0A7J0GH03_9ERIC</name>
<accession>A0A7J0GH03</accession>
<sequence>MPTDRSAPNMSPMAGCNRGGDRALHAVTEEDGDHLPRGHVGHSRRAIARLGLLRPPCLSVVLPCFS</sequence>
<comment type="caution">
    <text evidence="2">The sequence shown here is derived from an EMBL/GenBank/DDBJ whole genome shotgun (WGS) entry which is preliminary data.</text>
</comment>
<protein>
    <submittedName>
        <fullName evidence="2">Peptidase</fullName>
    </submittedName>
</protein>
<evidence type="ECO:0000313" key="3">
    <source>
        <dbReference type="Proteomes" id="UP000585474"/>
    </source>
</evidence>
<reference evidence="2 3" key="1">
    <citation type="submission" date="2019-07" db="EMBL/GenBank/DDBJ databases">
        <title>De Novo Assembly of kiwifruit Actinidia rufa.</title>
        <authorList>
            <person name="Sugita-Konishi S."/>
            <person name="Sato K."/>
            <person name="Mori E."/>
            <person name="Abe Y."/>
            <person name="Kisaki G."/>
            <person name="Hamano K."/>
            <person name="Suezawa K."/>
            <person name="Otani M."/>
            <person name="Fukuda T."/>
            <person name="Manabe T."/>
            <person name="Gomi K."/>
            <person name="Tabuchi M."/>
            <person name="Akimitsu K."/>
            <person name="Kataoka I."/>
        </authorList>
    </citation>
    <scope>NUCLEOTIDE SEQUENCE [LARGE SCALE GENOMIC DNA]</scope>
    <source>
        <strain evidence="3">cv. Fuchu</strain>
    </source>
</reference>
<dbReference type="EMBL" id="BJWL01000021">
    <property type="protein sequence ID" value="GFZ10055.1"/>
    <property type="molecule type" value="Genomic_DNA"/>
</dbReference>